<dbReference type="Proteomes" id="UP000247922">
    <property type="component" value="Unassembled WGS sequence"/>
</dbReference>
<dbReference type="RefSeq" id="WP_425450534.1">
    <property type="nucleotide sequence ID" value="NZ_QJJR01000004.1"/>
</dbReference>
<dbReference type="InterPro" id="IPR016785">
    <property type="entry name" value="ComGD"/>
</dbReference>
<evidence type="ECO:0000313" key="5">
    <source>
        <dbReference type="Proteomes" id="UP000247922"/>
    </source>
</evidence>
<accession>A0A2V3WB17</accession>
<evidence type="ECO:0000256" key="2">
    <source>
        <dbReference type="ARBA" id="ARBA00023287"/>
    </source>
</evidence>
<proteinExistence type="predicted"/>
<evidence type="ECO:0000313" key="4">
    <source>
        <dbReference type="EMBL" id="PXW91657.1"/>
    </source>
</evidence>
<reference evidence="4 5" key="1">
    <citation type="submission" date="2018-05" db="EMBL/GenBank/DDBJ databases">
        <title>Genomic Encyclopedia of Type Strains, Phase IV (KMG-IV): sequencing the most valuable type-strain genomes for metagenomic binning, comparative biology and taxonomic classification.</title>
        <authorList>
            <person name="Goeker M."/>
        </authorList>
    </citation>
    <scope>NUCLEOTIDE SEQUENCE [LARGE SCALE GENOMIC DNA]</scope>
    <source>
        <strain evidence="4 5">DSM 22440</strain>
    </source>
</reference>
<feature type="transmembrane region" description="Helical" evidence="3">
    <location>
        <begin position="12"/>
        <end position="34"/>
    </location>
</feature>
<evidence type="ECO:0000256" key="1">
    <source>
        <dbReference type="ARBA" id="ARBA00004241"/>
    </source>
</evidence>
<dbReference type="GO" id="GO:0030420">
    <property type="term" value="P:establishment of competence for transformation"/>
    <property type="evidence" value="ECO:0007669"/>
    <property type="project" value="UniProtKB-KW"/>
</dbReference>
<keyword evidence="5" id="KW-1185">Reference proteome</keyword>
<dbReference type="EMBL" id="QJJR01000004">
    <property type="protein sequence ID" value="PXW91657.1"/>
    <property type="molecule type" value="Genomic_DNA"/>
</dbReference>
<name>A0A2V3WB17_9BACI</name>
<comment type="subcellular location">
    <subcellularLocation>
        <location evidence="1">Cell surface</location>
    </subcellularLocation>
</comment>
<gene>
    <name evidence="4" type="ORF">DES38_10489</name>
</gene>
<sequence length="150" mass="18171">MSQSHNQVGFTLIELLIVLSFLQLILMFSSFHYAKSQDLYQFQLWYVQFEHDLLYVQKKTMITTLDMTIQLNPNRYNYEIRYSPIYSPEEIRTYNKDWQLELLTTSYHLRFSRNGNFKSPGQMRLTTTYYSHQIYFPFGKGRAYVITKER</sequence>
<keyword evidence="3" id="KW-1133">Transmembrane helix</keyword>
<dbReference type="PIRSF" id="PIRSF021292">
    <property type="entry name" value="Competence_ComGD"/>
    <property type="match status" value="1"/>
</dbReference>
<protein>
    <submittedName>
        <fullName evidence="4">Competence protein ComGD</fullName>
    </submittedName>
</protein>
<evidence type="ECO:0000256" key="3">
    <source>
        <dbReference type="SAM" id="Phobius"/>
    </source>
</evidence>
<dbReference type="InterPro" id="IPR012902">
    <property type="entry name" value="N_methyl_site"/>
</dbReference>
<dbReference type="NCBIfam" id="NF040982">
    <property type="entry name" value="ComGD"/>
    <property type="match status" value="1"/>
</dbReference>
<dbReference type="GO" id="GO:0009986">
    <property type="term" value="C:cell surface"/>
    <property type="evidence" value="ECO:0007669"/>
    <property type="project" value="UniProtKB-SubCell"/>
</dbReference>
<keyword evidence="2" id="KW-0178">Competence</keyword>
<dbReference type="NCBIfam" id="TIGR02532">
    <property type="entry name" value="IV_pilin_GFxxxE"/>
    <property type="match status" value="1"/>
</dbReference>
<dbReference type="AlphaFoldDB" id="A0A2V3WB17"/>
<keyword evidence="3" id="KW-0472">Membrane</keyword>
<organism evidence="4 5">
    <name type="scientific">Streptohalobacillus salinus</name>
    <dbReference type="NCBI Taxonomy" id="621096"/>
    <lineage>
        <taxon>Bacteria</taxon>
        <taxon>Bacillati</taxon>
        <taxon>Bacillota</taxon>
        <taxon>Bacilli</taxon>
        <taxon>Bacillales</taxon>
        <taxon>Bacillaceae</taxon>
        <taxon>Streptohalobacillus</taxon>
    </lineage>
</organism>
<keyword evidence="3" id="KW-0812">Transmembrane</keyword>
<comment type="caution">
    <text evidence="4">The sequence shown here is derived from an EMBL/GenBank/DDBJ whole genome shotgun (WGS) entry which is preliminary data.</text>
</comment>